<accession>A0A1S9IA10</accession>
<name>A0A1S9IA10_9CLOT</name>
<reference evidence="1 2" key="1">
    <citation type="submission" date="2016-12" db="EMBL/GenBank/DDBJ databases">
        <title>Clostridium tepidum sp. nov., a close relative of Clostridium sporogenes and Clostridium botulinum Group I.</title>
        <authorList>
            <person name="Dobritsa A.P."/>
            <person name="Kutumbaka K.K."/>
            <person name="Werner K."/>
            <person name="Wiedmann M."/>
            <person name="Asmus A."/>
            <person name="Samadpour M."/>
        </authorList>
    </citation>
    <scope>NUCLEOTIDE SEQUENCE [LARGE SCALE GENOMIC DNA]</scope>
    <source>
        <strain evidence="1 2">IEH 97212</strain>
    </source>
</reference>
<protein>
    <submittedName>
        <fullName evidence="1">Uncharacterized protein</fullName>
    </submittedName>
</protein>
<evidence type="ECO:0000313" key="2">
    <source>
        <dbReference type="Proteomes" id="UP000190256"/>
    </source>
</evidence>
<organism evidence="1 2">
    <name type="scientific">Clostridium tepidum</name>
    <dbReference type="NCBI Taxonomy" id="1962263"/>
    <lineage>
        <taxon>Bacteria</taxon>
        <taxon>Bacillati</taxon>
        <taxon>Bacillota</taxon>
        <taxon>Clostridia</taxon>
        <taxon>Eubacteriales</taxon>
        <taxon>Clostridiaceae</taxon>
        <taxon>Clostridium</taxon>
    </lineage>
</organism>
<dbReference type="AlphaFoldDB" id="A0A1S9IA10"/>
<sequence>MGNVKYSKIATSNGWIKLQEKETYEKEFDSYEYLKIYNVTNRLKIYINNSKDYIYLCSGEELILQDFSINSIKIETDTEVGVSSLMYYVCK</sequence>
<dbReference type="OrthoDB" id="1935889at2"/>
<gene>
    <name evidence="1" type="ORF">BS638_06405</name>
</gene>
<comment type="caution">
    <text evidence="1">The sequence shown here is derived from an EMBL/GenBank/DDBJ whole genome shotgun (WGS) entry which is preliminary data.</text>
</comment>
<proteinExistence type="predicted"/>
<evidence type="ECO:0000313" key="1">
    <source>
        <dbReference type="EMBL" id="OOO67157.1"/>
    </source>
</evidence>
<dbReference type="Proteomes" id="UP000190256">
    <property type="component" value="Unassembled WGS sequence"/>
</dbReference>
<dbReference type="EMBL" id="MRAE01000011">
    <property type="protein sequence ID" value="OOO67157.1"/>
    <property type="molecule type" value="Genomic_DNA"/>
</dbReference>
<dbReference type="RefSeq" id="WP_078054547.1">
    <property type="nucleotide sequence ID" value="NZ_MRAE01000011.1"/>
</dbReference>